<gene>
    <name evidence="3" type="ORF">EHAR0213_LOCUS4560</name>
</gene>
<dbReference type="EMBL" id="HBII01010492">
    <property type="protein sequence ID" value="CAE0345650.1"/>
    <property type="molecule type" value="Transcribed_RNA"/>
</dbReference>
<dbReference type="SMART" id="SM01123">
    <property type="entry name" value="DBP10CT"/>
    <property type="match status" value="1"/>
</dbReference>
<feature type="compositionally biased region" description="Basic and acidic residues" evidence="1">
    <location>
        <begin position="275"/>
        <end position="287"/>
    </location>
</feature>
<sequence length="322" mass="38383">MYTKNKQTEDLERMQKIISSQNKQISMKEDMKKVREHAQYEIEIQHSNCADAPKAAKARVRKAEEVKAAEKKVVISKHDRKMLKKLNKEERDKFLCDLKSKQTVKRQKIGEEGFAVSEHYIKYEKDERAESMWKKDEKFNMEDLNLNLIPDDEKSLLKKKTEMRWDKSKKKYVQVATGKDSFVKKARNEAGKLINYKRDKDPELYKKWMKKTHLKIQDTGEQEDKHTVTGASSYTKDRYQLKSMGKKNVNVRLKEKEQLRKVAQIEKIKQKKQKLKEFKKGRKRDDNSASSIKFHKKIQAKIERRSRPTKSKIILKERKKKY</sequence>
<proteinExistence type="predicted"/>
<feature type="domain" description="DBP10 C-terminal" evidence="2">
    <location>
        <begin position="147"/>
        <end position="211"/>
    </location>
</feature>
<evidence type="ECO:0000313" key="3">
    <source>
        <dbReference type="EMBL" id="CAE0345650.1"/>
    </source>
</evidence>
<organism evidence="3">
    <name type="scientific">Euplotes harpa</name>
    <dbReference type="NCBI Taxonomy" id="151035"/>
    <lineage>
        <taxon>Eukaryota</taxon>
        <taxon>Sar</taxon>
        <taxon>Alveolata</taxon>
        <taxon>Ciliophora</taxon>
        <taxon>Intramacronucleata</taxon>
        <taxon>Spirotrichea</taxon>
        <taxon>Hypotrichia</taxon>
        <taxon>Euplotida</taxon>
        <taxon>Euplotidae</taxon>
        <taxon>Euplotes</taxon>
    </lineage>
</organism>
<dbReference type="GO" id="GO:0003724">
    <property type="term" value="F:RNA helicase activity"/>
    <property type="evidence" value="ECO:0007669"/>
    <property type="project" value="InterPro"/>
</dbReference>
<accession>A0A7S3J4G9</accession>
<feature type="compositionally biased region" description="Basic and acidic residues" evidence="1">
    <location>
        <begin position="1"/>
        <end position="15"/>
    </location>
</feature>
<protein>
    <recommendedName>
        <fullName evidence="2">DBP10 C-terminal domain-containing protein</fullName>
    </recommendedName>
</protein>
<evidence type="ECO:0000256" key="1">
    <source>
        <dbReference type="SAM" id="MobiDB-lite"/>
    </source>
</evidence>
<evidence type="ECO:0000259" key="2">
    <source>
        <dbReference type="SMART" id="SM01123"/>
    </source>
</evidence>
<reference evidence="3" key="1">
    <citation type="submission" date="2021-01" db="EMBL/GenBank/DDBJ databases">
        <authorList>
            <person name="Corre E."/>
            <person name="Pelletier E."/>
            <person name="Niang G."/>
            <person name="Scheremetjew M."/>
            <person name="Finn R."/>
            <person name="Kale V."/>
            <person name="Holt S."/>
            <person name="Cochrane G."/>
            <person name="Meng A."/>
            <person name="Brown T."/>
            <person name="Cohen L."/>
        </authorList>
    </citation>
    <scope>NUCLEOTIDE SEQUENCE</scope>
    <source>
        <strain evidence="3">FSP1.4</strain>
    </source>
</reference>
<name>A0A7S3J4G9_9SPIT</name>
<dbReference type="GO" id="GO:0005634">
    <property type="term" value="C:nucleus"/>
    <property type="evidence" value="ECO:0007669"/>
    <property type="project" value="InterPro"/>
</dbReference>
<dbReference type="GO" id="GO:0005524">
    <property type="term" value="F:ATP binding"/>
    <property type="evidence" value="ECO:0007669"/>
    <property type="project" value="InterPro"/>
</dbReference>
<dbReference type="InterPro" id="IPR012541">
    <property type="entry name" value="DBP10_C"/>
</dbReference>
<feature type="region of interest" description="Disordered" evidence="1">
    <location>
        <begin position="273"/>
        <end position="322"/>
    </location>
</feature>
<feature type="region of interest" description="Disordered" evidence="1">
    <location>
        <begin position="1"/>
        <end position="28"/>
    </location>
</feature>
<dbReference type="GO" id="GO:0003723">
    <property type="term" value="F:RNA binding"/>
    <property type="evidence" value="ECO:0007669"/>
    <property type="project" value="InterPro"/>
</dbReference>
<dbReference type="AlphaFoldDB" id="A0A7S3J4G9"/>
<dbReference type="Pfam" id="PF08147">
    <property type="entry name" value="DBP10CT"/>
    <property type="match status" value="1"/>
</dbReference>